<protein>
    <recommendedName>
        <fullName evidence="8">BAH domain-containing protein</fullName>
    </recommendedName>
</protein>
<dbReference type="SMART" id="SM00439">
    <property type="entry name" value="BAH"/>
    <property type="match status" value="1"/>
</dbReference>
<feature type="compositionally biased region" description="Low complexity" evidence="4">
    <location>
        <begin position="229"/>
        <end position="247"/>
    </location>
</feature>
<feature type="compositionally biased region" description="Basic and acidic residues" evidence="4">
    <location>
        <begin position="190"/>
        <end position="205"/>
    </location>
</feature>
<feature type="region of interest" description="Disordered" evidence="4">
    <location>
        <begin position="729"/>
        <end position="771"/>
    </location>
</feature>
<evidence type="ECO:0000259" key="5">
    <source>
        <dbReference type="PROSITE" id="PS51038"/>
    </source>
</evidence>
<feature type="compositionally biased region" description="Acidic residues" evidence="4">
    <location>
        <begin position="85"/>
        <end position="94"/>
    </location>
</feature>
<dbReference type="Pfam" id="PF01448">
    <property type="entry name" value="ELM2"/>
    <property type="match status" value="1"/>
</dbReference>
<dbReference type="PANTHER" id="PTHR10865:SF28">
    <property type="entry name" value="ELM2 DOMAIN-CONTAINING PROTEIN"/>
    <property type="match status" value="1"/>
</dbReference>
<dbReference type="SMART" id="SM01189">
    <property type="entry name" value="ELM2"/>
    <property type="match status" value="1"/>
</dbReference>
<sequence>MPDQDSNNQRSSAESTEASNNTEMKEGKESLNVGNTTNSGSSELKLASKSNQNDSVASNEADVTEDNEKSSSIDESDVSGKEDQSNDEGEEDEGNANSTDVGEGTGIYKPEANKSDNKMKMRNNNAEDTKGEAAMEVDEAEASSQANNDSDNSGSKSRATEETRMLRRTSKRQRTSASEDNAVMTKKVKATKDENKEEGTARREWTNPTYRWIDPDVKGDHQGLEIDFGGSDNGATNNNNSSSSAKGKTGDWTPPPPFIVRPGDIILISSGDVPWVDKSKADNVESLPQQKEGEAVPLYNDPASREPGIGALDPFVGYVERLYEDDPSQKAAGPKKKKSKSANSTPSQMKVQTRWFFKKEEIKGLSGRFIIQGQTTRGDAKDQIFDAMTSNDLILTDQSDDNDVTSILRKATVVRRKPLDVSDDDDDDDREMTIPEGAFVCRYQLNFCPASSSGGEGTVVVHPFEEESDNFTVANYEIDGMKKISSLNNIVSTDEGSSKEEKAASSNNYAQVAYPHSPRRVITEGPTVGKIHVGPNHQAVVPEQLDLERKTSRRGMANPPSARIPTLVWDPKSNDDSVVESFLDEACALLVKNRITAAGMKPFHEANCVESPDLNAETKRPRECKIDVLLIELHNCKYNAKKALKNVSEKPEKFTTIWTRNEKDQFDASYRAYRESLRAISQSMGEGRSTNDVIDYLYRFKLVENFRRFSAKKREKAREMMETVENRMLNEKAKEDAKNEYVDESDESSSEEEKGNRVATPNGVLSSVSTAGPVNNRIRTWFRTGGGDEDAVGATQLRRNEAANLLSMIKDRVGEDAYLVLAKSLKAYYAHSGSSLDDVKNTAADIMKSHPDLLNTFEAFLPKEIRSS</sequence>
<dbReference type="SUPFAM" id="SSF47762">
    <property type="entry name" value="PAH2 domain"/>
    <property type="match status" value="1"/>
</dbReference>
<dbReference type="PROSITE" id="PS51477">
    <property type="entry name" value="PAH"/>
    <property type="match status" value="1"/>
</dbReference>
<feature type="compositionally biased region" description="Polar residues" evidence="4">
    <location>
        <begin position="32"/>
        <end position="58"/>
    </location>
</feature>
<dbReference type="PROSITE" id="PS51156">
    <property type="entry name" value="ELM2"/>
    <property type="match status" value="1"/>
</dbReference>
<dbReference type="GO" id="GO:0000122">
    <property type="term" value="P:negative regulation of transcription by RNA polymerase II"/>
    <property type="evidence" value="ECO:0007669"/>
    <property type="project" value="TreeGrafter"/>
</dbReference>
<dbReference type="Gene3D" id="4.10.1240.50">
    <property type="match status" value="1"/>
</dbReference>
<dbReference type="InterPro" id="IPR000949">
    <property type="entry name" value="ELM2_dom"/>
</dbReference>
<feature type="compositionally biased region" description="Basic and acidic residues" evidence="4">
    <location>
        <begin position="729"/>
        <end position="741"/>
    </location>
</feature>
<feature type="compositionally biased region" description="Polar residues" evidence="4">
    <location>
        <begin position="1"/>
        <end position="22"/>
    </location>
</feature>
<keyword evidence="2 3" id="KW-0539">Nucleus</keyword>
<dbReference type="PROSITE" id="PS51038">
    <property type="entry name" value="BAH"/>
    <property type="match status" value="1"/>
</dbReference>
<accession>A0A7S2KAF0</accession>
<evidence type="ECO:0000256" key="1">
    <source>
        <dbReference type="ARBA" id="ARBA00004123"/>
    </source>
</evidence>
<dbReference type="PANTHER" id="PTHR10865">
    <property type="entry name" value="METASTASIS-ASSOCIATED PROTEIN AND MESODERM INDUCTION EARLY RESPONSE PROTEIN"/>
    <property type="match status" value="1"/>
</dbReference>
<evidence type="ECO:0000313" key="7">
    <source>
        <dbReference type="EMBL" id="CAD9571017.1"/>
    </source>
</evidence>
<feature type="region of interest" description="Disordered" evidence="4">
    <location>
        <begin position="1"/>
        <end position="258"/>
    </location>
</feature>
<dbReference type="GO" id="GO:0003682">
    <property type="term" value="F:chromatin binding"/>
    <property type="evidence" value="ECO:0007669"/>
    <property type="project" value="InterPro"/>
</dbReference>
<evidence type="ECO:0000256" key="2">
    <source>
        <dbReference type="ARBA" id="ARBA00023242"/>
    </source>
</evidence>
<evidence type="ECO:0000259" key="6">
    <source>
        <dbReference type="PROSITE" id="PS51156"/>
    </source>
</evidence>
<dbReference type="GO" id="GO:0003714">
    <property type="term" value="F:transcription corepressor activity"/>
    <property type="evidence" value="ECO:0007669"/>
    <property type="project" value="TreeGrafter"/>
</dbReference>
<evidence type="ECO:0000256" key="4">
    <source>
        <dbReference type="SAM" id="MobiDB-lite"/>
    </source>
</evidence>
<dbReference type="InterPro" id="IPR040138">
    <property type="entry name" value="MIER/MTA"/>
</dbReference>
<dbReference type="InterPro" id="IPR003822">
    <property type="entry name" value="PAH"/>
</dbReference>
<reference evidence="7" key="1">
    <citation type="submission" date="2021-01" db="EMBL/GenBank/DDBJ databases">
        <authorList>
            <person name="Corre E."/>
            <person name="Pelletier E."/>
            <person name="Niang G."/>
            <person name="Scheremetjew M."/>
            <person name="Finn R."/>
            <person name="Kale V."/>
            <person name="Holt S."/>
            <person name="Cochrane G."/>
            <person name="Meng A."/>
            <person name="Brown T."/>
            <person name="Cohen L."/>
        </authorList>
    </citation>
    <scope>NUCLEOTIDE SEQUENCE</scope>
    <source>
        <strain evidence="7">SM1012Den-03</strain>
    </source>
</reference>
<evidence type="ECO:0000256" key="3">
    <source>
        <dbReference type="PROSITE-ProRule" id="PRU00810"/>
    </source>
</evidence>
<gene>
    <name evidence="7" type="ORF">SMAR0320_LOCUS539</name>
</gene>
<dbReference type="GO" id="GO:0005654">
    <property type="term" value="C:nucleoplasm"/>
    <property type="evidence" value="ECO:0007669"/>
    <property type="project" value="TreeGrafter"/>
</dbReference>
<organism evidence="7">
    <name type="scientific">Skeletonema marinoi</name>
    <dbReference type="NCBI Taxonomy" id="267567"/>
    <lineage>
        <taxon>Eukaryota</taxon>
        <taxon>Sar</taxon>
        <taxon>Stramenopiles</taxon>
        <taxon>Ochrophyta</taxon>
        <taxon>Bacillariophyta</taxon>
        <taxon>Coscinodiscophyceae</taxon>
        <taxon>Thalassiosirophycidae</taxon>
        <taxon>Thalassiosirales</taxon>
        <taxon>Skeletonemataceae</taxon>
        <taxon>Skeletonema</taxon>
        <taxon>Skeletonema marinoi-dohrnii complex</taxon>
    </lineage>
</organism>
<feature type="region of interest" description="Disordered" evidence="4">
    <location>
        <begin position="284"/>
        <end position="307"/>
    </location>
</feature>
<dbReference type="InterPro" id="IPR043151">
    <property type="entry name" value="BAH_sf"/>
</dbReference>
<feature type="compositionally biased region" description="Basic and acidic residues" evidence="4">
    <location>
        <begin position="66"/>
        <end position="84"/>
    </location>
</feature>
<dbReference type="InterPro" id="IPR001025">
    <property type="entry name" value="BAH_dom"/>
</dbReference>
<feature type="domain" description="ELM2" evidence="6">
    <location>
        <begin position="529"/>
        <end position="651"/>
    </location>
</feature>
<dbReference type="EMBL" id="HBGZ01000703">
    <property type="protein sequence ID" value="CAD9571017.1"/>
    <property type="molecule type" value="Transcribed_RNA"/>
</dbReference>
<feature type="compositionally biased region" description="Basic and acidic residues" evidence="4">
    <location>
        <begin position="111"/>
        <end position="133"/>
    </location>
</feature>
<comment type="subcellular location">
    <subcellularLocation>
        <location evidence="1 3">Nucleus</location>
    </subcellularLocation>
</comment>
<evidence type="ECO:0008006" key="8">
    <source>
        <dbReference type="Google" id="ProtNLM"/>
    </source>
</evidence>
<dbReference type="InterPro" id="IPR036600">
    <property type="entry name" value="PAH_sf"/>
</dbReference>
<proteinExistence type="predicted"/>
<name>A0A7S2KAF0_9STRA</name>
<dbReference type="GO" id="GO:0042826">
    <property type="term" value="F:histone deacetylase binding"/>
    <property type="evidence" value="ECO:0007669"/>
    <property type="project" value="TreeGrafter"/>
</dbReference>
<dbReference type="AlphaFoldDB" id="A0A7S2KAF0"/>
<feature type="domain" description="BAH" evidence="5">
    <location>
        <begin position="288"/>
        <end position="456"/>
    </location>
</feature>
<feature type="region of interest" description="Disordered" evidence="4">
    <location>
        <begin position="326"/>
        <end position="350"/>
    </location>
</feature>
<dbReference type="Gene3D" id="2.30.30.490">
    <property type="match status" value="1"/>
</dbReference>
<feature type="compositionally biased region" description="Low complexity" evidence="4">
    <location>
        <begin position="142"/>
        <end position="155"/>
    </location>
</feature>
<feature type="compositionally biased region" description="Basic and acidic residues" evidence="4">
    <location>
        <begin position="213"/>
        <end position="224"/>
    </location>
</feature>